<dbReference type="PROSITE" id="PS50891">
    <property type="entry name" value="LOB"/>
    <property type="match status" value="1"/>
</dbReference>
<protein>
    <submittedName>
        <fullName evidence="3">Lateral organ boundaries LOB</fullName>
    </submittedName>
</protein>
<keyword evidence="4" id="KW-1185">Reference proteome</keyword>
<feature type="domain" description="LOB" evidence="2">
    <location>
        <begin position="4"/>
        <end position="105"/>
    </location>
</feature>
<dbReference type="PANTHER" id="PTHR31301">
    <property type="entry name" value="LOB DOMAIN-CONTAINING PROTEIN 4-RELATED"/>
    <property type="match status" value="1"/>
</dbReference>
<evidence type="ECO:0000313" key="3">
    <source>
        <dbReference type="EMBL" id="KAG7563834.1"/>
    </source>
</evidence>
<accession>A0A8T1ZV07</accession>
<sequence>MNPNPWRFCRLQNKQCDNDCMFSPLFPLNDLRKFTIMNFVFGHKTLTFFLKDLSPMHRKYTIRTLYFEAKSWLFGPSKDPLDFLNAVINYANQTPTELSKTKKLLASYSRPTVVLALPAPRFLRSKTKSSDGHR</sequence>
<reference evidence="3 4" key="1">
    <citation type="submission" date="2020-12" db="EMBL/GenBank/DDBJ databases">
        <title>Concerted genomic and epigenomic changes stabilize Arabidopsis allopolyploids.</title>
        <authorList>
            <person name="Chen Z."/>
        </authorList>
    </citation>
    <scope>NUCLEOTIDE SEQUENCE [LARGE SCALE GENOMIC DNA]</scope>
    <source>
        <strain evidence="3">As9502</strain>
        <tissue evidence="3">Leaf</tissue>
    </source>
</reference>
<organism evidence="3 4">
    <name type="scientific">Arabidopsis suecica</name>
    <name type="common">Swedish thale-cress</name>
    <name type="synonym">Cardaminopsis suecica</name>
    <dbReference type="NCBI Taxonomy" id="45249"/>
    <lineage>
        <taxon>Eukaryota</taxon>
        <taxon>Viridiplantae</taxon>
        <taxon>Streptophyta</taxon>
        <taxon>Embryophyta</taxon>
        <taxon>Tracheophyta</taxon>
        <taxon>Spermatophyta</taxon>
        <taxon>Magnoliopsida</taxon>
        <taxon>eudicotyledons</taxon>
        <taxon>Gunneridae</taxon>
        <taxon>Pentapetalae</taxon>
        <taxon>rosids</taxon>
        <taxon>malvids</taxon>
        <taxon>Brassicales</taxon>
        <taxon>Brassicaceae</taxon>
        <taxon>Camelineae</taxon>
        <taxon>Arabidopsis</taxon>
    </lineage>
</organism>
<comment type="similarity">
    <text evidence="1">Belongs to the LOB domain-containing protein family.</text>
</comment>
<evidence type="ECO:0000256" key="1">
    <source>
        <dbReference type="ARBA" id="ARBA00005474"/>
    </source>
</evidence>
<dbReference type="PANTHER" id="PTHR31301:SF153">
    <property type="entry name" value="LOB DOMAIN-CONTAINING PROTEIN 26"/>
    <property type="match status" value="1"/>
</dbReference>
<proteinExistence type="inferred from homology"/>
<dbReference type="Pfam" id="PF03195">
    <property type="entry name" value="LOB"/>
    <property type="match status" value="1"/>
</dbReference>
<dbReference type="AlphaFoldDB" id="A0A8T1ZV07"/>
<evidence type="ECO:0000259" key="2">
    <source>
        <dbReference type="PROSITE" id="PS50891"/>
    </source>
</evidence>
<comment type="caution">
    <text evidence="3">The sequence shown here is derived from an EMBL/GenBank/DDBJ whole genome shotgun (WGS) entry which is preliminary data.</text>
</comment>
<dbReference type="EMBL" id="JAEFBJ010000010">
    <property type="protein sequence ID" value="KAG7563834.1"/>
    <property type="molecule type" value="Genomic_DNA"/>
</dbReference>
<gene>
    <name evidence="3" type="ORF">ISN44_As10g006010</name>
</gene>
<dbReference type="InterPro" id="IPR004883">
    <property type="entry name" value="LOB"/>
</dbReference>
<dbReference type="Proteomes" id="UP000694251">
    <property type="component" value="Chromosome 10"/>
</dbReference>
<name>A0A8T1ZV07_ARASU</name>
<evidence type="ECO:0000313" key="4">
    <source>
        <dbReference type="Proteomes" id="UP000694251"/>
    </source>
</evidence>